<keyword evidence="3" id="KW-1185">Reference proteome</keyword>
<reference evidence="2" key="1">
    <citation type="submission" date="2023-07" db="EMBL/GenBank/DDBJ databases">
        <authorList>
            <person name="Stuckert A."/>
        </authorList>
    </citation>
    <scope>NUCLEOTIDE SEQUENCE</scope>
</reference>
<evidence type="ECO:0000313" key="2">
    <source>
        <dbReference type="EMBL" id="CAJ0936083.1"/>
    </source>
</evidence>
<dbReference type="Proteomes" id="UP001176940">
    <property type="component" value="Unassembled WGS sequence"/>
</dbReference>
<evidence type="ECO:0000256" key="1">
    <source>
        <dbReference type="SAM" id="MobiDB-lite"/>
    </source>
</evidence>
<name>A0ABN9LD36_9NEOB</name>
<proteinExistence type="predicted"/>
<evidence type="ECO:0000313" key="3">
    <source>
        <dbReference type="Proteomes" id="UP001176940"/>
    </source>
</evidence>
<accession>A0ABN9LD36</accession>
<organism evidence="2 3">
    <name type="scientific">Ranitomeya imitator</name>
    <name type="common">mimic poison frog</name>
    <dbReference type="NCBI Taxonomy" id="111125"/>
    <lineage>
        <taxon>Eukaryota</taxon>
        <taxon>Metazoa</taxon>
        <taxon>Chordata</taxon>
        <taxon>Craniata</taxon>
        <taxon>Vertebrata</taxon>
        <taxon>Euteleostomi</taxon>
        <taxon>Amphibia</taxon>
        <taxon>Batrachia</taxon>
        <taxon>Anura</taxon>
        <taxon>Neobatrachia</taxon>
        <taxon>Hyloidea</taxon>
        <taxon>Dendrobatidae</taxon>
        <taxon>Dendrobatinae</taxon>
        <taxon>Ranitomeya</taxon>
    </lineage>
</organism>
<comment type="caution">
    <text evidence="2">The sequence shown here is derived from an EMBL/GenBank/DDBJ whole genome shotgun (WGS) entry which is preliminary data.</text>
</comment>
<dbReference type="EMBL" id="CAUEEQ010012102">
    <property type="protein sequence ID" value="CAJ0936083.1"/>
    <property type="molecule type" value="Genomic_DNA"/>
</dbReference>
<feature type="region of interest" description="Disordered" evidence="1">
    <location>
        <begin position="179"/>
        <end position="199"/>
    </location>
</feature>
<protein>
    <submittedName>
        <fullName evidence="2">Uncharacterized protein</fullName>
    </submittedName>
</protein>
<gene>
    <name evidence="2" type="ORF">RIMI_LOCUS6640740</name>
</gene>
<sequence length="237" mass="26557">MDIAAAIFLKPSSNLGFRKMATAMSICARAASRGHFPEAPGSRRLHLRTEKPLNSGERALFLQLRSAFGTCACEKHYATNGNISKMLHRGLSTVLQNAVDMALMPVAFIYDFWGDRFPLTKKEATDGNLTVGSDYIRWARGLVYNIIECWQISTPVQEGDTGEPVRMMQERFIHMKQAGGQHRKKKGGAGPRPVTRIGPDLPQSPFNAQRWIGVLPYMKKIINFLEIWECFPVAQGF</sequence>